<accession>A0ABU4HRX7</accession>
<feature type="region of interest" description="Disordered" evidence="1">
    <location>
        <begin position="35"/>
        <end position="62"/>
    </location>
</feature>
<keyword evidence="3" id="KW-1185">Reference proteome</keyword>
<gene>
    <name evidence="2" type="ORF">R7226_17155</name>
</gene>
<evidence type="ECO:0000313" key="3">
    <source>
        <dbReference type="Proteomes" id="UP001284601"/>
    </source>
</evidence>
<dbReference type="EMBL" id="JAWSTH010000046">
    <property type="protein sequence ID" value="MDW5596078.1"/>
    <property type="molecule type" value="Genomic_DNA"/>
</dbReference>
<sequence length="249" mass="25876">MTADPTPTHDQQLPILAELEQTLHARALALMSAPATATDAHPAARRAARESSHPAGRARSRARLAGGRRVLRRAALLAGVTGLVGASAFATHSLVSGEERAGDDPSLRTTAATELAGGSRDGEPWTLSGARRGRDLCDALIVAGTVATRCGPAPGRRGLLLDGLLSPRGRWVVALAGPAVATIELRVGASRRTVATRAVADGSAARASRLPAGLRWIVVALPRGEHDDARVTAIPRDRRGRALGPARQM</sequence>
<dbReference type="Proteomes" id="UP001284601">
    <property type="component" value="Unassembled WGS sequence"/>
</dbReference>
<comment type="caution">
    <text evidence="2">The sequence shown here is derived from an EMBL/GenBank/DDBJ whole genome shotgun (WGS) entry which is preliminary data.</text>
</comment>
<reference evidence="3" key="1">
    <citation type="submission" date="2023-07" db="EMBL/GenBank/DDBJ databases">
        <title>Conexibacter stalactiti sp. nov., isolated from stalactites in a lava cave and emended description of the genus Conexibacter.</title>
        <authorList>
            <person name="Lee S.D."/>
        </authorList>
    </citation>
    <scope>NUCLEOTIDE SEQUENCE [LARGE SCALE GENOMIC DNA]</scope>
    <source>
        <strain evidence="3">KCTC 39840</strain>
    </source>
</reference>
<protein>
    <recommendedName>
        <fullName evidence="4">Anti-sigma factor</fullName>
    </recommendedName>
</protein>
<evidence type="ECO:0008006" key="4">
    <source>
        <dbReference type="Google" id="ProtNLM"/>
    </source>
</evidence>
<name>A0ABU4HRX7_9ACTN</name>
<evidence type="ECO:0000313" key="2">
    <source>
        <dbReference type="EMBL" id="MDW5596078.1"/>
    </source>
</evidence>
<organism evidence="2 3">
    <name type="scientific">Conexibacter stalactiti</name>
    <dbReference type="NCBI Taxonomy" id="1940611"/>
    <lineage>
        <taxon>Bacteria</taxon>
        <taxon>Bacillati</taxon>
        <taxon>Actinomycetota</taxon>
        <taxon>Thermoleophilia</taxon>
        <taxon>Solirubrobacterales</taxon>
        <taxon>Conexibacteraceae</taxon>
        <taxon>Conexibacter</taxon>
    </lineage>
</organism>
<evidence type="ECO:0000256" key="1">
    <source>
        <dbReference type="SAM" id="MobiDB-lite"/>
    </source>
</evidence>
<dbReference type="RefSeq" id="WP_318598456.1">
    <property type="nucleotide sequence ID" value="NZ_JAWSTH010000046.1"/>
</dbReference>
<reference evidence="2 3" key="2">
    <citation type="submission" date="2023-10" db="EMBL/GenBank/DDBJ databases">
        <authorList>
            <person name="Han X.F."/>
        </authorList>
    </citation>
    <scope>NUCLEOTIDE SEQUENCE [LARGE SCALE GENOMIC DNA]</scope>
    <source>
        <strain evidence="2 3">KCTC 39840</strain>
    </source>
</reference>
<proteinExistence type="predicted"/>